<evidence type="ECO:0008006" key="3">
    <source>
        <dbReference type="Google" id="ProtNLM"/>
    </source>
</evidence>
<evidence type="ECO:0000313" key="2">
    <source>
        <dbReference type="Proteomes" id="UP001500683"/>
    </source>
</evidence>
<evidence type="ECO:0000313" key="1">
    <source>
        <dbReference type="EMBL" id="GAA4066320.1"/>
    </source>
</evidence>
<reference evidence="2" key="1">
    <citation type="journal article" date="2019" name="Int. J. Syst. Evol. Microbiol.">
        <title>The Global Catalogue of Microorganisms (GCM) 10K type strain sequencing project: providing services to taxonomists for standard genome sequencing and annotation.</title>
        <authorList>
            <consortium name="The Broad Institute Genomics Platform"/>
            <consortium name="The Broad Institute Genome Sequencing Center for Infectious Disease"/>
            <person name="Wu L."/>
            <person name="Ma J."/>
        </authorList>
    </citation>
    <scope>NUCLEOTIDE SEQUENCE [LARGE SCALE GENOMIC DNA]</scope>
    <source>
        <strain evidence="2">JCM 16702</strain>
    </source>
</reference>
<dbReference type="Gene3D" id="3.10.180.10">
    <property type="entry name" value="2,3-Dihydroxybiphenyl 1,2-Dioxygenase, domain 1"/>
    <property type="match status" value="1"/>
</dbReference>
<comment type="caution">
    <text evidence="1">The sequence shown here is derived from an EMBL/GenBank/DDBJ whole genome shotgun (WGS) entry which is preliminary data.</text>
</comment>
<protein>
    <recommendedName>
        <fullName evidence="3">Glyoxalase/bleomycin resistance/dioxygenase family protein</fullName>
    </recommendedName>
</protein>
<dbReference type="Proteomes" id="UP001500683">
    <property type="component" value="Unassembled WGS sequence"/>
</dbReference>
<dbReference type="EMBL" id="BAAAZG010000010">
    <property type="protein sequence ID" value="GAA4066320.1"/>
    <property type="molecule type" value="Genomic_DNA"/>
</dbReference>
<sequence>MRLRLLVIYTPLLDETRRFYDSLGLTFKPEQHGNGPEHYAAVMTDGTVFELYPATSDRRTDSLRLAFTVDAASTSLNPGHRVLHDPGGRAVEVHVR</sequence>
<accession>A0ABP7VFX7</accession>
<dbReference type="InterPro" id="IPR029068">
    <property type="entry name" value="Glyas_Bleomycin-R_OHBP_Dase"/>
</dbReference>
<name>A0ABP7VFX7_9ACTN</name>
<dbReference type="SUPFAM" id="SSF54593">
    <property type="entry name" value="Glyoxalase/Bleomycin resistance protein/Dihydroxybiphenyl dioxygenase"/>
    <property type="match status" value="1"/>
</dbReference>
<gene>
    <name evidence="1" type="ORF">GCM10022214_20880</name>
</gene>
<keyword evidence="2" id="KW-1185">Reference proteome</keyword>
<proteinExistence type="predicted"/>
<dbReference type="RefSeq" id="WP_344944376.1">
    <property type="nucleotide sequence ID" value="NZ_BAAAZG010000010.1"/>
</dbReference>
<organism evidence="1 2">
    <name type="scientific">Actinomadura miaoliensis</name>
    <dbReference type="NCBI Taxonomy" id="430685"/>
    <lineage>
        <taxon>Bacteria</taxon>
        <taxon>Bacillati</taxon>
        <taxon>Actinomycetota</taxon>
        <taxon>Actinomycetes</taxon>
        <taxon>Streptosporangiales</taxon>
        <taxon>Thermomonosporaceae</taxon>
        <taxon>Actinomadura</taxon>
    </lineage>
</organism>